<dbReference type="EMBL" id="BBRZ01000066">
    <property type="protein sequence ID" value="GAM57853.1"/>
    <property type="molecule type" value="Genomic_DNA"/>
</dbReference>
<evidence type="ECO:0000259" key="2">
    <source>
        <dbReference type="Pfam" id="PF05170"/>
    </source>
</evidence>
<reference evidence="3 4" key="1">
    <citation type="submission" date="2015-01" db="EMBL/GenBank/DDBJ databases">
        <title>Vibrio sp. C1 JCM 19231 whole genome shotgun sequence.</title>
        <authorList>
            <person name="Sawabe T."/>
            <person name="Meirelles P."/>
            <person name="Feng G."/>
            <person name="Sayaka M."/>
            <person name="Hattori M."/>
            <person name="Ohkuma M."/>
        </authorList>
    </citation>
    <scope>NUCLEOTIDE SEQUENCE [LARGE SCALE GENOMIC DNA]</scope>
    <source>
        <strain evidence="4">JCM 19231</strain>
    </source>
</reference>
<sequence>MKKFSLIILTPILLIVLAVAALLLFVDPNQFKPLIVEQTKKHTQLDLTIEGDIGWKFFPSIGFTLGRTTLSNPQGFSSSNMLSVDEVGLDISVLPLLDKELQVGNVTLKGAQIYLETKADGSSNLDVFTAPATEETAAAEQASTETAPAETAPAEPWTISLQGANIENALLEIKDDSAGLYTKLEKVNLNVASFEFDQWTPVTFSFEGVNNEQKFAISGQANAKTNADFTDYQIKDVSVNGSFSQPDFDLQKFELNLDQFALGSFANVKLTANGVAAGNKFDMSTALQAKLEKDLKTFAVQEVALQASLDGPELDVERVTLDLNRFSFGEPGTFQFGLKSKLADMTQNLVASGNLLVDEAISKVSVNSLQMNGTVEGKALPQTPMSIGLESDLSFDLNKSHLDLVLAKLALNDLQFDGSTQVTLADIPKVRFKLHSPEINVDEWTGAGEQAPAEQGAASSGSGTSGNQAATEPDLSALKTVDVAGTITIDKLTASNTKLQNVFTNVAIKDGVLNLKALKARLYQAVSMPKLC</sequence>
<comment type="caution">
    <text evidence="3">The sequence shown here is derived from an EMBL/GenBank/DDBJ whole genome shotgun (WGS) entry which is preliminary data.</text>
</comment>
<dbReference type="AlphaFoldDB" id="A0A0B8P3J7"/>
<evidence type="ECO:0000313" key="4">
    <source>
        <dbReference type="Proteomes" id="UP000031671"/>
    </source>
</evidence>
<evidence type="ECO:0000313" key="3">
    <source>
        <dbReference type="EMBL" id="GAM57853.1"/>
    </source>
</evidence>
<organism evidence="3 4">
    <name type="scientific">Vibrio ishigakensis</name>
    <dbReference type="NCBI Taxonomy" id="1481914"/>
    <lineage>
        <taxon>Bacteria</taxon>
        <taxon>Pseudomonadati</taxon>
        <taxon>Pseudomonadota</taxon>
        <taxon>Gammaproteobacteria</taxon>
        <taxon>Vibrionales</taxon>
        <taxon>Vibrionaceae</taxon>
        <taxon>Vibrio</taxon>
    </lineage>
</organism>
<feature type="region of interest" description="Disordered" evidence="1">
    <location>
        <begin position="448"/>
        <end position="472"/>
    </location>
</feature>
<evidence type="ECO:0000256" key="1">
    <source>
        <dbReference type="SAM" id="MobiDB-lite"/>
    </source>
</evidence>
<feature type="compositionally biased region" description="Low complexity" evidence="1">
    <location>
        <begin position="448"/>
        <end position="471"/>
    </location>
</feature>
<dbReference type="GO" id="GO:0005886">
    <property type="term" value="C:plasma membrane"/>
    <property type="evidence" value="ECO:0007669"/>
    <property type="project" value="TreeGrafter"/>
</dbReference>
<protein>
    <submittedName>
        <fullName evidence="3">AsmA protein</fullName>
    </submittedName>
</protein>
<dbReference type="Pfam" id="PF05170">
    <property type="entry name" value="AsmA"/>
    <property type="match status" value="1"/>
</dbReference>
<dbReference type="GO" id="GO:0090313">
    <property type="term" value="P:regulation of protein targeting to membrane"/>
    <property type="evidence" value="ECO:0007669"/>
    <property type="project" value="TreeGrafter"/>
</dbReference>
<accession>A0A0B8P3J7</accession>
<proteinExistence type="predicted"/>
<name>A0A0B8P3J7_9VIBR</name>
<reference evidence="3 4" key="2">
    <citation type="submission" date="2015-01" db="EMBL/GenBank/DDBJ databases">
        <authorList>
            <consortium name="NBRP consortium"/>
            <person name="Sawabe T."/>
            <person name="Meirelles P."/>
            <person name="Feng G."/>
            <person name="Sayaka M."/>
            <person name="Hattori M."/>
            <person name="Ohkuma M."/>
        </authorList>
    </citation>
    <scope>NUCLEOTIDE SEQUENCE [LARGE SCALE GENOMIC DNA]</scope>
    <source>
        <strain evidence="4">JCM 19231</strain>
    </source>
</reference>
<dbReference type="PANTHER" id="PTHR30441:SF4">
    <property type="entry name" value="PROTEIN ASMA"/>
    <property type="match status" value="1"/>
</dbReference>
<gene>
    <name evidence="3" type="ORF">JCM19231_4118</name>
</gene>
<dbReference type="InterPro" id="IPR007844">
    <property type="entry name" value="AsmA"/>
</dbReference>
<dbReference type="PANTHER" id="PTHR30441">
    <property type="entry name" value="DUF748 DOMAIN-CONTAINING PROTEIN"/>
    <property type="match status" value="1"/>
</dbReference>
<dbReference type="Proteomes" id="UP000031671">
    <property type="component" value="Unassembled WGS sequence"/>
</dbReference>
<feature type="domain" description="AsmA" evidence="2">
    <location>
        <begin position="3"/>
        <end position="524"/>
    </location>
</feature>
<keyword evidence="4" id="KW-1185">Reference proteome</keyword>
<dbReference type="InterPro" id="IPR052894">
    <property type="entry name" value="AsmA-related"/>
</dbReference>